<sequence>MSDVSTGAPAPDSLAEPPAPTRRAWLGLAVILLAAFMELLDVTVVTVASPEIQTSLDASYAQIQWILAGYQLTFATGLVAGGRLGDIYGCRRIFVYGVLSFAVTSLLCGVATSGTMIVVFRLLQGLAAALMFPQVVSIIHVTFLGKHRAAAFGALGGVTGLAGIAGPLVGGALIELDLFGTDWRAIFLINIPIGLLAAVGAHMLVTEWKSEQRPGLDLRGAALGTAAVTLVIFPLIQGRDAGWAWWIWALLALSVPTLFVFVRHQRALERGGGSPVIDLALFRGGSFGVGLIVQFMCFAGVSAFFLVLAVELQAGYGWSALRTGLAFLPIAFGTGMASGIAIPLLPKLGKIVLQIGAVVMGLGMAALMFTLHQYPNDLTFWKLTPAGIVVGIGLGMIVTTVNDVVLAEAVGPSAGSAAGVQATVGQAGNAVGVAVLGAIFFGLLSGNATSAAQDDMPHFRDGLRQLAVSTQTAESLERGMVTCFADQASASDPGKLQQSCTALQTEAGQSGSPAVVKLVNATLNETKQQHFSDSMRTSLFYEVAVYVLVFLLVFLLPLRRGLQAGTAH</sequence>
<proteinExistence type="predicted"/>
<keyword evidence="4 6" id="KW-0472">Membrane</keyword>
<evidence type="ECO:0000256" key="1">
    <source>
        <dbReference type="ARBA" id="ARBA00004651"/>
    </source>
</evidence>
<keyword evidence="9" id="KW-1185">Reference proteome</keyword>
<reference evidence="9" key="1">
    <citation type="journal article" date="2019" name="Int. J. Syst. Evol. Microbiol.">
        <title>The Global Catalogue of Microorganisms (GCM) 10K type strain sequencing project: providing services to taxonomists for standard genome sequencing and annotation.</title>
        <authorList>
            <consortium name="The Broad Institute Genomics Platform"/>
            <consortium name="The Broad Institute Genome Sequencing Center for Infectious Disease"/>
            <person name="Wu L."/>
            <person name="Ma J."/>
        </authorList>
    </citation>
    <scope>NUCLEOTIDE SEQUENCE [LARGE SCALE GENOMIC DNA]</scope>
    <source>
        <strain evidence="9">CGMCC 4.7177</strain>
    </source>
</reference>
<organism evidence="8 9">
    <name type="scientific">Streptomyces vulcanius</name>
    <dbReference type="NCBI Taxonomy" id="1441876"/>
    <lineage>
        <taxon>Bacteria</taxon>
        <taxon>Bacillati</taxon>
        <taxon>Actinomycetota</taxon>
        <taxon>Actinomycetes</taxon>
        <taxon>Kitasatosporales</taxon>
        <taxon>Streptomycetaceae</taxon>
        <taxon>Streptomyces</taxon>
    </lineage>
</organism>
<dbReference type="Proteomes" id="UP001595839">
    <property type="component" value="Unassembled WGS sequence"/>
</dbReference>
<evidence type="ECO:0000313" key="8">
    <source>
        <dbReference type="EMBL" id="MFC4499208.1"/>
    </source>
</evidence>
<dbReference type="Gene3D" id="1.20.1720.10">
    <property type="entry name" value="Multidrug resistance protein D"/>
    <property type="match status" value="1"/>
</dbReference>
<dbReference type="SUPFAM" id="SSF103473">
    <property type="entry name" value="MFS general substrate transporter"/>
    <property type="match status" value="2"/>
</dbReference>
<keyword evidence="2 6" id="KW-0812">Transmembrane</keyword>
<dbReference type="PANTHER" id="PTHR42718">
    <property type="entry name" value="MAJOR FACILITATOR SUPERFAMILY MULTIDRUG TRANSPORTER MFSC"/>
    <property type="match status" value="1"/>
</dbReference>
<dbReference type="InterPro" id="IPR011701">
    <property type="entry name" value="MFS"/>
</dbReference>
<feature type="transmembrane region" description="Helical" evidence="6">
    <location>
        <begin position="287"/>
        <end position="310"/>
    </location>
</feature>
<evidence type="ECO:0000256" key="4">
    <source>
        <dbReference type="ARBA" id="ARBA00023136"/>
    </source>
</evidence>
<feature type="transmembrane region" description="Helical" evidence="6">
    <location>
        <begin position="126"/>
        <end position="145"/>
    </location>
</feature>
<dbReference type="InterPro" id="IPR036259">
    <property type="entry name" value="MFS_trans_sf"/>
</dbReference>
<feature type="transmembrane region" description="Helical" evidence="6">
    <location>
        <begin position="93"/>
        <end position="120"/>
    </location>
</feature>
<feature type="transmembrane region" description="Helical" evidence="6">
    <location>
        <begin position="539"/>
        <end position="558"/>
    </location>
</feature>
<dbReference type="PRINTS" id="PR01036">
    <property type="entry name" value="TCRTETB"/>
</dbReference>
<dbReference type="RefSeq" id="WP_381182196.1">
    <property type="nucleotide sequence ID" value="NZ_JBHSFK010000003.1"/>
</dbReference>
<feature type="transmembrane region" description="Helical" evidence="6">
    <location>
        <begin position="24"/>
        <end position="48"/>
    </location>
</feature>
<feature type="domain" description="Major facilitator superfamily (MFS) profile" evidence="7">
    <location>
        <begin position="27"/>
        <end position="560"/>
    </location>
</feature>
<gene>
    <name evidence="8" type="ORF">ACFPIH_06665</name>
</gene>
<feature type="transmembrane region" description="Helical" evidence="6">
    <location>
        <begin position="152"/>
        <end position="174"/>
    </location>
</feature>
<keyword evidence="5" id="KW-0046">Antibiotic resistance</keyword>
<evidence type="ECO:0000313" key="9">
    <source>
        <dbReference type="Proteomes" id="UP001595839"/>
    </source>
</evidence>
<dbReference type="EMBL" id="JBHSFK010000003">
    <property type="protein sequence ID" value="MFC4499208.1"/>
    <property type="molecule type" value="Genomic_DNA"/>
</dbReference>
<feature type="transmembrane region" description="Helical" evidence="6">
    <location>
        <begin position="383"/>
        <end position="406"/>
    </location>
</feature>
<dbReference type="PROSITE" id="PS50850">
    <property type="entry name" value="MFS"/>
    <property type="match status" value="1"/>
</dbReference>
<evidence type="ECO:0000256" key="6">
    <source>
        <dbReference type="SAM" id="Phobius"/>
    </source>
</evidence>
<feature type="transmembrane region" description="Helical" evidence="6">
    <location>
        <begin position="60"/>
        <end position="81"/>
    </location>
</feature>
<feature type="transmembrane region" description="Helical" evidence="6">
    <location>
        <begin position="218"/>
        <end position="237"/>
    </location>
</feature>
<protein>
    <submittedName>
        <fullName evidence="8">MFS transporter</fullName>
    </submittedName>
</protein>
<feature type="transmembrane region" description="Helical" evidence="6">
    <location>
        <begin position="325"/>
        <end position="345"/>
    </location>
</feature>
<accession>A0ABV9AH80</accession>
<evidence type="ECO:0000259" key="7">
    <source>
        <dbReference type="PROSITE" id="PS50850"/>
    </source>
</evidence>
<feature type="transmembrane region" description="Helical" evidence="6">
    <location>
        <begin position="352"/>
        <end position="371"/>
    </location>
</feature>
<feature type="transmembrane region" description="Helical" evidence="6">
    <location>
        <begin position="243"/>
        <end position="262"/>
    </location>
</feature>
<evidence type="ECO:0000256" key="5">
    <source>
        <dbReference type="ARBA" id="ARBA00023251"/>
    </source>
</evidence>
<evidence type="ECO:0000256" key="3">
    <source>
        <dbReference type="ARBA" id="ARBA00022989"/>
    </source>
</evidence>
<feature type="transmembrane region" description="Helical" evidence="6">
    <location>
        <begin position="186"/>
        <end position="206"/>
    </location>
</feature>
<dbReference type="Pfam" id="PF07690">
    <property type="entry name" value="MFS_1"/>
    <property type="match status" value="1"/>
</dbReference>
<dbReference type="InterPro" id="IPR020846">
    <property type="entry name" value="MFS_dom"/>
</dbReference>
<evidence type="ECO:0000256" key="2">
    <source>
        <dbReference type="ARBA" id="ARBA00022692"/>
    </source>
</evidence>
<keyword evidence="3 6" id="KW-1133">Transmembrane helix</keyword>
<comment type="subcellular location">
    <subcellularLocation>
        <location evidence="1">Cell membrane</location>
        <topology evidence="1">Multi-pass membrane protein</topology>
    </subcellularLocation>
</comment>
<comment type="caution">
    <text evidence="8">The sequence shown here is derived from an EMBL/GenBank/DDBJ whole genome shotgun (WGS) entry which is preliminary data.</text>
</comment>
<dbReference type="Gene3D" id="1.20.1250.20">
    <property type="entry name" value="MFS general substrate transporter like domains"/>
    <property type="match status" value="1"/>
</dbReference>
<name>A0ABV9AH80_9ACTN</name>
<dbReference type="PANTHER" id="PTHR42718:SF39">
    <property type="entry name" value="ACTINORHODIN TRANSPORTER-RELATED"/>
    <property type="match status" value="1"/>
</dbReference>
<feature type="transmembrane region" description="Helical" evidence="6">
    <location>
        <begin position="427"/>
        <end position="446"/>
    </location>
</feature>
<dbReference type="CDD" id="cd17321">
    <property type="entry name" value="MFS_MMR_MDR_like"/>
    <property type="match status" value="1"/>
</dbReference>